<reference evidence="3" key="2">
    <citation type="submission" date="2022-03" db="EMBL/GenBank/DDBJ databases">
        <title>Draft title - Genomic analysis of global carrot germplasm unveils the trajectory of domestication and the origin of high carotenoid orange carrot.</title>
        <authorList>
            <person name="Iorizzo M."/>
            <person name="Ellison S."/>
            <person name="Senalik D."/>
            <person name="Macko-Podgorni A."/>
            <person name="Grzebelus D."/>
            <person name="Bostan H."/>
            <person name="Rolling W."/>
            <person name="Curaba J."/>
            <person name="Simon P."/>
        </authorList>
    </citation>
    <scope>NUCLEOTIDE SEQUENCE</scope>
    <source>
        <tissue evidence="3">Leaf</tissue>
    </source>
</reference>
<proteinExistence type="predicted"/>
<feature type="region of interest" description="Disordered" evidence="1">
    <location>
        <begin position="1"/>
        <end position="25"/>
    </location>
</feature>
<protein>
    <recommendedName>
        <fullName evidence="2">F-box domain-containing protein</fullName>
    </recommendedName>
</protein>
<dbReference type="SUPFAM" id="SSF81383">
    <property type="entry name" value="F-box domain"/>
    <property type="match status" value="1"/>
</dbReference>
<dbReference type="InterPro" id="IPR036047">
    <property type="entry name" value="F-box-like_dom_sf"/>
</dbReference>
<dbReference type="InterPro" id="IPR001810">
    <property type="entry name" value="F-box_dom"/>
</dbReference>
<evidence type="ECO:0000259" key="2">
    <source>
        <dbReference type="PROSITE" id="PS50181"/>
    </source>
</evidence>
<dbReference type="InterPro" id="IPR032675">
    <property type="entry name" value="LRR_dom_sf"/>
</dbReference>
<reference evidence="3" key="1">
    <citation type="journal article" date="2016" name="Nat. Genet.">
        <title>A high-quality carrot genome assembly provides new insights into carotenoid accumulation and asterid genome evolution.</title>
        <authorList>
            <person name="Iorizzo M."/>
            <person name="Ellison S."/>
            <person name="Senalik D."/>
            <person name="Zeng P."/>
            <person name="Satapoomin P."/>
            <person name="Huang J."/>
            <person name="Bowman M."/>
            <person name="Iovene M."/>
            <person name="Sanseverino W."/>
            <person name="Cavagnaro P."/>
            <person name="Yildiz M."/>
            <person name="Macko-Podgorni A."/>
            <person name="Moranska E."/>
            <person name="Grzebelus E."/>
            <person name="Grzebelus D."/>
            <person name="Ashrafi H."/>
            <person name="Zheng Z."/>
            <person name="Cheng S."/>
            <person name="Spooner D."/>
            <person name="Van Deynze A."/>
            <person name="Simon P."/>
        </authorList>
    </citation>
    <scope>NUCLEOTIDE SEQUENCE</scope>
    <source>
        <tissue evidence="3">Leaf</tissue>
    </source>
</reference>
<organism evidence="3 4">
    <name type="scientific">Daucus carota subsp. sativus</name>
    <name type="common">Carrot</name>
    <dbReference type="NCBI Taxonomy" id="79200"/>
    <lineage>
        <taxon>Eukaryota</taxon>
        <taxon>Viridiplantae</taxon>
        <taxon>Streptophyta</taxon>
        <taxon>Embryophyta</taxon>
        <taxon>Tracheophyta</taxon>
        <taxon>Spermatophyta</taxon>
        <taxon>Magnoliopsida</taxon>
        <taxon>eudicotyledons</taxon>
        <taxon>Gunneridae</taxon>
        <taxon>Pentapetalae</taxon>
        <taxon>asterids</taxon>
        <taxon>campanulids</taxon>
        <taxon>Apiales</taxon>
        <taxon>Apiaceae</taxon>
        <taxon>Apioideae</taxon>
        <taxon>Scandiceae</taxon>
        <taxon>Daucinae</taxon>
        <taxon>Daucus</taxon>
        <taxon>Daucus sect. Daucus</taxon>
    </lineage>
</organism>
<dbReference type="PANTHER" id="PTHR34223:SF51">
    <property type="entry name" value="OS06G0556300 PROTEIN"/>
    <property type="match status" value="1"/>
</dbReference>
<keyword evidence="4" id="KW-1185">Reference proteome</keyword>
<feature type="domain" description="F-box" evidence="2">
    <location>
        <begin position="27"/>
        <end position="63"/>
    </location>
</feature>
<dbReference type="PROSITE" id="PS50181">
    <property type="entry name" value="FBOX"/>
    <property type="match status" value="1"/>
</dbReference>
<dbReference type="InterPro" id="IPR053197">
    <property type="entry name" value="F-box_SCFL_complex_component"/>
</dbReference>
<evidence type="ECO:0000313" key="4">
    <source>
        <dbReference type="Proteomes" id="UP000077755"/>
    </source>
</evidence>
<sequence>MSKPSRPLKIGAPEMNSKLKITNPNGEDRLSSLPDELIHQILSFLGTRQAVQTSILSKRWKRMWTGLPVLSFDGYDQLFPYTHSGIIRFIDHVLENRDQDTHVSCFKFLAVYPFPPNFVRRLINYTIDHNVEELDIDLQFHRYKPFKLSTFSSDTLKKLKLRVPLDYDESLRTDSEWVLPALKALHLIRPPHMSSYNLSEYCLIWLPNLTTLSLDGIRLPESMSSISVPCLTTLIMKRAKLPENVWDLPALLSLELDEVDLPANMNDFFSALVSVRDITISFSGSCKHNWIISCPQLVHLKICTNFSCICWIHEIAVLSNKLRELSLVGIFMVRSKVHELENVSVKLWDTNEFNDATLDEKGLHYDFVIPMLSELGNARTLTLDSAMIEALYTVSNSLGRVPSPFKNLKYVKLPQGNKESGISTTLRKYLLGGNPRATIVTSLPQVLYTVSNHLGRVPSPFKNLKYVKLPQGNKESGISTTLRKYLLGGNPRATIVTSLPQYSRKKKEKKHLNKQQDPDRPARTSQPLLTHKLPLRLYINLYNMSHSPF</sequence>
<dbReference type="Pfam" id="PF00646">
    <property type="entry name" value="F-box"/>
    <property type="match status" value="1"/>
</dbReference>
<dbReference type="EMBL" id="CP093351">
    <property type="protein sequence ID" value="WOH15323.1"/>
    <property type="molecule type" value="Genomic_DNA"/>
</dbReference>
<dbReference type="AlphaFoldDB" id="A0AAF1BEQ2"/>
<feature type="compositionally biased region" description="Basic residues" evidence="1">
    <location>
        <begin position="503"/>
        <end position="513"/>
    </location>
</feature>
<dbReference type="Gene3D" id="3.80.10.10">
    <property type="entry name" value="Ribonuclease Inhibitor"/>
    <property type="match status" value="1"/>
</dbReference>
<dbReference type="SMART" id="SM00256">
    <property type="entry name" value="FBOX"/>
    <property type="match status" value="1"/>
</dbReference>
<evidence type="ECO:0000256" key="1">
    <source>
        <dbReference type="SAM" id="MobiDB-lite"/>
    </source>
</evidence>
<dbReference type="InterPro" id="IPR053781">
    <property type="entry name" value="F-box_AtFBL13-like"/>
</dbReference>
<dbReference type="Gene3D" id="1.20.1280.50">
    <property type="match status" value="1"/>
</dbReference>
<feature type="region of interest" description="Disordered" evidence="1">
    <location>
        <begin position="501"/>
        <end position="527"/>
    </location>
</feature>
<gene>
    <name evidence="3" type="ORF">DCAR_0934860</name>
</gene>
<dbReference type="Proteomes" id="UP000077755">
    <property type="component" value="Chromosome 9"/>
</dbReference>
<dbReference type="SUPFAM" id="SSF52047">
    <property type="entry name" value="RNI-like"/>
    <property type="match status" value="1"/>
</dbReference>
<accession>A0AAF1BEQ2</accession>
<dbReference type="PANTHER" id="PTHR34223">
    <property type="entry name" value="OS11G0201299 PROTEIN"/>
    <property type="match status" value="1"/>
</dbReference>
<name>A0AAF1BEQ2_DAUCS</name>
<evidence type="ECO:0000313" key="3">
    <source>
        <dbReference type="EMBL" id="WOH15323.1"/>
    </source>
</evidence>
<dbReference type="CDD" id="cd22160">
    <property type="entry name" value="F-box_AtFBL13-like"/>
    <property type="match status" value="1"/>
</dbReference>